<reference evidence="4 5" key="1">
    <citation type="submission" date="2023-01" db="EMBL/GenBank/DDBJ databases">
        <authorList>
            <person name="Kreplak J."/>
        </authorList>
    </citation>
    <scope>NUCLEOTIDE SEQUENCE [LARGE SCALE GENOMIC DNA]</scope>
</reference>
<feature type="region of interest" description="Disordered" evidence="1">
    <location>
        <begin position="57"/>
        <end position="96"/>
    </location>
</feature>
<dbReference type="EMBL" id="OX451735">
    <property type="protein sequence ID" value="CAI8593866.1"/>
    <property type="molecule type" value="Genomic_DNA"/>
</dbReference>
<accession>A0AAV0Z7Q8</accession>
<gene>
    <name evidence="4" type="ORF">VFH_I112680</name>
</gene>
<protein>
    <recommendedName>
        <fullName evidence="6">Gag-pol polyprotein</fullName>
    </recommendedName>
</protein>
<name>A0AAV0Z7Q8_VICFA</name>
<dbReference type="InterPro" id="IPR057670">
    <property type="entry name" value="SH3_retrovirus"/>
</dbReference>
<dbReference type="InterPro" id="IPR013103">
    <property type="entry name" value="RVT_2"/>
</dbReference>
<dbReference type="AlphaFoldDB" id="A0AAV0Z7Q8"/>
<evidence type="ECO:0000259" key="3">
    <source>
        <dbReference type="Pfam" id="PF25597"/>
    </source>
</evidence>
<dbReference type="Proteomes" id="UP001157006">
    <property type="component" value="Chromosome 1S"/>
</dbReference>
<dbReference type="Pfam" id="PF07727">
    <property type="entry name" value="RVT_2"/>
    <property type="match status" value="1"/>
</dbReference>
<dbReference type="Pfam" id="PF25597">
    <property type="entry name" value="SH3_retrovirus"/>
    <property type="match status" value="1"/>
</dbReference>
<evidence type="ECO:0000313" key="5">
    <source>
        <dbReference type="Proteomes" id="UP001157006"/>
    </source>
</evidence>
<feature type="domain" description="Reverse transcriptase Ty1/copia-type" evidence="2">
    <location>
        <begin position="129"/>
        <end position="233"/>
    </location>
</feature>
<proteinExistence type="predicted"/>
<feature type="domain" description="Retroviral polymerase SH3-like" evidence="3">
    <location>
        <begin position="1"/>
        <end position="47"/>
    </location>
</feature>
<evidence type="ECO:0000256" key="1">
    <source>
        <dbReference type="SAM" id="MobiDB-lite"/>
    </source>
</evidence>
<sequence length="235" mass="26751">MDPKSDEGIFLGYSINSRAYRVFKSRTKVMTESINVITDDRGWNNEEDVLEYVGTSLSDIPTESNERSIDSNPPQEDPEPSHLNKGPSIRTQRDHPKELIIGDINKGVTTRSREGISNFCFVSKIEPNNGYTQIEGVEIDETYALVARLESARLLLGIACILKFKLFQMDINSAFLNGYLNEEVYVEQPKGFVDPSFPKHVYKLKKALYGLKEAPRAWYERLTEFLGENGYRKVA</sequence>
<evidence type="ECO:0000259" key="2">
    <source>
        <dbReference type="Pfam" id="PF07727"/>
    </source>
</evidence>
<keyword evidence="5" id="KW-1185">Reference proteome</keyword>
<evidence type="ECO:0000313" key="4">
    <source>
        <dbReference type="EMBL" id="CAI8593866.1"/>
    </source>
</evidence>
<organism evidence="4 5">
    <name type="scientific">Vicia faba</name>
    <name type="common">Broad bean</name>
    <name type="synonym">Faba vulgaris</name>
    <dbReference type="NCBI Taxonomy" id="3906"/>
    <lineage>
        <taxon>Eukaryota</taxon>
        <taxon>Viridiplantae</taxon>
        <taxon>Streptophyta</taxon>
        <taxon>Embryophyta</taxon>
        <taxon>Tracheophyta</taxon>
        <taxon>Spermatophyta</taxon>
        <taxon>Magnoliopsida</taxon>
        <taxon>eudicotyledons</taxon>
        <taxon>Gunneridae</taxon>
        <taxon>Pentapetalae</taxon>
        <taxon>rosids</taxon>
        <taxon>fabids</taxon>
        <taxon>Fabales</taxon>
        <taxon>Fabaceae</taxon>
        <taxon>Papilionoideae</taxon>
        <taxon>50 kb inversion clade</taxon>
        <taxon>NPAAA clade</taxon>
        <taxon>Hologalegina</taxon>
        <taxon>IRL clade</taxon>
        <taxon>Fabeae</taxon>
        <taxon>Vicia</taxon>
    </lineage>
</organism>
<evidence type="ECO:0008006" key="6">
    <source>
        <dbReference type="Google" id="ProtNLM"/>
    </source>
</evidence>